<evidence type="ECO:0000256" key="1">
    <source>
        <dbReference type="ARBA" id="ARBA00023172"/>
    </source>
</evidence>
<name>A0ABV3ITE2_9ACTN</name>
<feature type="compositionally biased region" description="Low complexity" evidence="2">
    <location>
        <begin position="81"/>
        <end position="99"/>
    </location>
</feature>
<comment type="caution">
    <text evidence="3">The sequence shown here is derived from an EMBL/GenBank/DDBJ whole genome shotgun (WGS) entry which is preliminary data.</text>
</comment>
<dbReference type="Proteomes" id="UP001552479">
    <property type="component" value="Unassembled WGS sequence"/>
</dbReference>
<dbReference type="InterPro" id="IPR011010">
    <property type="entry name" value="DNA_brk_join_enz"/>
</dbReference>
<gene>
    <name evidence="3" type="ORF">AB0L03_13075</name>
</gene>
<keyword evidence="1" id="KW-0233">DNA recombination</keyword>
<evidence type="ECO:0000256" key="2">
    <source>
        <dbReference type="SAM" id="MobiDB-lite"/>
    </source>
</evidence>
<protein>
    <recommendedName>
        <fullName evidence="5">Integrase</fullName>
    </recommendedName>
</protein>
<organism evidence="3 4">
    <name type="scientific">Streptomyces roseoverticillatus</name>
    <dbReference type="NCBI Taxonomy" id="66429"/>
    <lineage>
        <taxon>Bacteria</taxon>
        <taxon>Bacillati</taxon>
        <taxon>Actinomycetota</taxon>
        <taxon>Actinomycetes</taxon>
        <taxon>Kitasatosporales</taxon>
        <taxon>Streptomycetaceae</taxon>
        <taxon>Streptomyces</taxon>
    </lineage>
</organism>
<dbReference type="InterPro" id="IPR013762">
    <property type="entry name" value="Integrase-like_cat_sf"/>
</dbReference>
<proteinExistence type="predicted"/>
<dbReference type="Gene3D" id="1.10.443.10">
    <property type="entry name" value="Intergrase catalytic core"/>
    <property type="match status" value="1"/>
</dbReference>
<keyword evidence="4" id="KW-1185">Reference proteome</keyword>
<evidence type="ECO:0000313" key="3">
    <source>
        <dbReference type="EMBL" id="MEV4923765.1"/>
    </source>
</evidence>
<dbReference type="SUPFAM" id="SSF56349">
    <property type="entry name" value="DNA breaking-rejoining enzymes"/>
    <property type="match status" value="1"/>
</dbReference>
<feature type="region of interest" description="Disordered" evidence="2">
    <location>
        <begin position="81"/>
        <end position="114"/>
    </location>
</feature>
<evidence type="ECO:0008006" key="5">
    <source>
        <dbReference type="Google" id="ProtNLM"/>
    </source>
</evidence>
<sequence>MFITDAITNGLPPHIAQVIAGHDDINTTMHYNAVYPSVAITAHQAFIARRHSLRPGEGYRVPTSEEWDAFLGHFERRKLSSTSAAGHSAASASTSTPASLNLPVEAPGPPPGPQ</sequence>
<dbReference type="EMBL" id="JBFASG010000010">
    <property type="protein sequence ID" value="MEV4923765.1"/>
    <property type="molecule type" value="Genomic_DNA"/>
</dbReference>
<evidence type="ECO:0000313" key="4">
    <source>
        <dbReference type="Proteomes" id="UP001552479"/>
    </source>
</evidence>
<accession>A0ABV3ITE2</accession>
<dbReference type="RefSeq" id="WP_366087954.1">
    <property type="nucleotide sequence ID" value="NZ_JBFASG010000010.1"/>
</dbReference>
<reference evidence="3 4" key="1">
    <citation type="submission" date="2024-06" db="EMBL/GenBank/DDBJ databases">
        <title>The Natural Products Discovery Center: Release of the First 8490 Sequenced Strains for Exploring Actinobacteria Biosynthetic Diversity.</title>
        <authorList>
            <person name="Kalkreuter E."/>
            <person name="Kautsar S.A."/>
            <person name="Yang D."/>
            <person name="Bader C.D."/>
            <person name="Teijaro C.N."/>
            <person name="Fluegel L."/>
            <person name="Davis C.M."/>
            <person name="Simpson J.R."/>
            <person name="Lauterbach L."/>
            <person name="Steele A.D."/>
            <person name="Gui C."/>
            <person name="Meng S."/>
            <person name="Li G."/>
            <person name="Viehrig K."/>
            <person name="Ye F."/>
            <person name="Su P."/>
            <person name="Kiefer A.F."/>
            <person name="Nichols A."/>
            <person name="Cepeda A.J."/>
            <person name="Yan W."/>
            <person name="Fan B."/>
            <person name="Jiang Y."/>
            <person name="Adhikari A."/>
            <person name="Zheng C.-J."/>
            <person name="Schuster L."/>
            <person name="Cowan T.M."/>
            <person name="Smanski M.J."/>
            <person name="Chevrette M.G."/>
            <person name="De Carvalho L.P.S."/>
            <person name="Shen B."/>
        </authorList>
    </citation>
    <scope>NUCLEOTIDE SEQUENCE [LARGE SCALE GENOMIC DNA]</scope>
    <source>
        <strain evidence="3 4">NPDC053791</strain>
    </source>
</reference>